<keyword evidence="4" id="KW-1185">Reference proteome</keyword>
<dbReference type="Proteomes" id="UP000018050">
    <property type="component" value="Unassembled WGS sequence"/>
</dbReference>
<reference evidence="3" key="2">
    <citation type="submission" date="2013-10" db="EMBL/GenBank/DDBJ databases">
        <authorList>
            <person name="Aslett M."/>
        </authorList>
    </citation>
    <scope>NUCLEOTIDE SEQUENCE [LARGE SCALE GENOMIC DNA]</scope>
    <source>
        <strain evidence="3">Houghton</strain>
    </source>
</reference>
<dbReference type="AlphaFoldDB" id="U6GRP1"/>
<feature type="compositionally biased region" description="Polar residues" evidence="2">
    <location>
        <begin position="55"/>
        <end position="66"/>
    </location>
</feature>
<accession>U6GRP1</accession>
<evidence type="ECO:0000256" key="1">
    <source>
        <dbReference type="SAM" id="Coils"/>
    </source>
</evidence>
<protein>
    <submittedName>
        <fullName evidence="3">Uncharacterized protein</fullName>
    </submittedName>
</protein>
<name>U6GRP1_EIMAC</name>
<sequence length="307" mass="34177">MQLEAMEAARLQDANAAQDEIAASEKAKQELQNQLEEAQQLLRQQQAEIRALKTKTPQNIGHSSSLCRGARRQGSAESVQEGEKTKLKEDSSESAECSRLRMALRSKDRQLRILQSELTELRQQHIQVQQQSEKQQQELLKLAQRLEVLRKSKASFEAKATRTALALDAAYAHLRTEREEKAFLLRLVDPHHAGDGIKATSKAHGQPLREGTFPEAPLKRLSEIGAKQNATEQVAARSQTTESHSRFIARFRRDRYGEPPAPPTVIPAVQGSDKFCSTQAGEGTKTESDELCSIEECKSAALARTFA</sequence>
<proteinExistence type="predicted"/>
<evidence type="ECO:0000313" key="3">
    <source>
        <dbReference type="EMBL" id="CDI82232.1"/>
    </source>
</evidence>
<feature type="coiled-coil region" evidence="1">
    <location>
        <begin position="104"/>
        <end position="152"/>
    </location>
</feature>
<gene>
    <name evidence="3" type="ORF">EAH_00005360</name>
</gene>
<dbReference type="RefSeq" id="XP_013248286.1">
    <property type="nucleotide sequence ID" value="XM_013392832.1"/>
</dbReference>
<evidence type="ECO:0000313" key="4">
    <source>
        <dbReference type="Proteomes" id="UP000018050"/>
    </source>
</evidence>
<dbReference type="VEuPathDB" id="ToxoDB:EAH_00005360"/>
<feature type="region of interest" description="Disordered" evidence="2">
    <location>
        <begin position="1"/>
        <end position="25"/>
    </location>
</feature>
<dbReference type="EMBL" id="HG672172">
    <property type="protein sequence ID" value="CDI82232.1"/>
    <property type="molecule type" value="Genomic_DNA"/>
</dbReference>
<dbReference type="OrthoDB" id="350047at2759"/>
<evidence type="ECO:0000256" key="2">
    <source>
        <dbReference type="SAM" id="MobiDB-lite"/>
    </source>
</evidence>
<dbReference type="GeneID" id="25268606"/>
<keyword evidence="1" id="KW-0175">Coiled coil</keyword>
<organism evidence="3 4">
    <name type="scientific">Eimeria acervulina</name>
    <name type="common">Coccidian parasite</name>
    <dbReference type="NCBI Taxonomy" id="5801"/>
    <lineage>
        <taxon>Eukaryota</taxon>
        <taxon>Sar</taxon>
        <taxon>Alveolata</taxon>
        <taxon>Apicomplexa</taxon>
        <taxon>Conoidasida</taxon>
        <taxon>Coccidia</taxon>
        <taxon>Eucoccidiorida</taxon>
        <taxon>Eimeriorina</taxon>
        <taxon>Eimeriidae</taxon>
        <taxon>Eimeria</taxon>
    </lineage>
</organism>
<reference evidence="3" key="1">
    <citation type="submission" date="2013-10" db="EMBL/GenBank/DDBJ databases">
        <title>Genomic analysis of the causative agents of coccidiosis in chickens.</title>
        <authorList>
            <person name="Reid A.J."/>
            <person name="Blake D."/>
            <person name="Billington K."/>
            <person name="Browne H."/>
            <person name="Dunn M."/>
            <person name="Hung S."/>
            <person name="Kawahara F."/>
            <person name="Miranda-Saavedra D."/>
            <person name="Mourier T."/>
            <person name="Nagra H."/>
            <person name="Otto T.D."/>
            <person name="Rawlings N."/>
            <person name="Sanchez A."/>
            <person name="Sanders M."/>
            <person name="Subramaniam C."/>
            <person name="Tay Y."/>
            <person name="Dear P."/>
            <person name="Doerig C."/>
            <person name="Gruber A."/>
            <person name="Parkinson J."/>
            <person name="Shirley M."/>
            <person name="Wan K.L."/>
            <person name="Berriman M."/>
            <person name="Tomley F."/>
            <person name="Pain A."/>
        </authorList>
    </citation>
    <scope>NUCLEOTIDE SEQUENCE [LARGE SCALE GENOMIC DNA]</scope>
    <source>
        <strain evidence="3">Houghton</strain>
    </source>
</reference>
<feature type="region of interest" description="Disordered" evidence="2">
    <location>
        <begin position="53"/>
        <end position="93"/>
    </location>
</feature>
<feature type="compositionally biased region" description="Basic and acidic residues" evidence="2">
    <location>
        <begin position="81"/>
        <end position="93"/>
    </location>
</feature>